<keyword evidence="1" id="KW-0812">Transmembrane</keyword>
<dbReference type="PANTHER" id="PTHR40547:SF1">
    <property type="entry name" value="SLL0298 PROTEIN"/>
    <property type="match status" value="1"/>
</dbReference>
<dbReference type="Proteomes" id="UP000009134">
    <property type="component" value="Chromosome"/>
</dbReference>
<organism evidence="3 4">
    <name type="scientific">Novosphingobium aromaticivorans (strain ATCC 700278 / DSM 12444 / CCUG 56034 / CIP 105152 / NBRC 16084 / F199)</name>
    <dbReference type="NCBI Taxonomy" id="279238"/>
    <lineage>
        <taxon>Bacteria</taxon>
        <taxon>Pseudomonadati</taxon>
        <taxon>Pseudomonadota</taxon>
        <taxon>Alphaproteobacteria</taxon>
        <taxon>Sphingomonadales</taxon>
        <taxon>Sphingomonadaceae</taxon>
        <taxon>Novosphingobium</taxon>
    </lineage>
</organism>
<proteinExistence type="predicted"/>
<keyword evidence="1" id="KW-1133">Transmembrane helix</keyword>
<keyword evidence="4" id="KW-1185">Reference proteome</keyword>
<dbReference type="InterPro" id="IPR018639">
    <property type="entry name" value="DUF2062"/>
</dbReference>
<evidence type="ECO:0000259" key="2">
    <source>
        <dbReference type="Pfam" id="PF09835"/>
    </source>
</evidence>
<accession>Q2GBD1</accession>
<keyword evidence="1" id="KW-0472">Membrane</keyword>
<dbReference type="HOGENOM" id="CLU_102912_3_0_5"/>
<dbReference type="EMBL" id="CP000248">
    <property type="protein sequence ID" value="ABD24842.1"/>
    <property type="molecule type" value="Genomic_DNA"/>
</dbReference>
<dbReference type="PANTHER" id="PTHR40547">
    <property type="entry name" value="SLL0298 PROTEIN"/>
    <property type="match status" value="1"/>
</dbReference>
<dbReference type="STRING" id="279238.Saro_0394"/>
<feature type="domain" description="DUF2062" evidence="2">
    <location>
        <begin position="21"/>
        <end position="164"/>
    </location>
</feature>
<reference evidence="4" key="1">
    <citation type="submission" date="2006-01" db="EMBL/GenBank/DDBJ databases">
        <title>Complete sequence of Novosphingobium aromaticivorans DSM 12444.</title>
        <authorList>
            <consortium name="US DOE Joint Genome Institute"/>
            <person name="Copeland A."/>
            <person name="Lucas S."/>
            <person name="Lapidus A."/>
            <person name="Barry K."/>
            <person name="Detter J.C."/>
            <person name="Glavina T."/>
            <person name="Hammon N."/>
            <person name="Israni S."/>
            <person name="Pitluck S."/>
            <person name="Chain P."/>
            <person name="Malfatti S."/>
            <person name="Shin M."/>
            <person name="Vergez L."/>
            <person name="Schmutz J."/>
            <person name="Larimer F."/>
            <person name="Land M."/>
            <person name="Kyrpides N."/>
            <person name="Ivanova N."/>
            <person name="Fredrickson J."/>
            <person name="Balkwill D."/>
            <person name="Romine M.F."/>
            <person name="Richardson P."/>
        </authorList>
    </citation>
    <scope>NUCLEOTIDE SEQUENCE [LARGE SCALE GENOMIC DNA]</scope>
    <source>
        <strain evidence="4">ATCC 700278 / DSM 12444 / CCUG 56034 / CIP 105152 / NBRC 16084 / F199</strain>
    </source>
</reference>
<evidence type="ECO:0000313" key="3">
    <source>
        <dbReference type="EMBL" id="ABD24842.1"/>
    </source>
</evidence>
<dbReference type="Pfam" id="PF09835">
    <property type="entry name" value="DUF2062"/>
    <property type="match status" value="1"/>
</dbReference>
<name>Q2GBD1_NOVAD</name>
<sequence>MRKWFKRISPDREVLLANRWLRPIAHRLSHPEIWHFNRRNVARGVALGLFVGFVLPLGQIVVAALLAATARGNLLVAAAATLVTNPLTFPPIYYAAYRTGSFLIGSAGESPQANRAHTGAMMEALTSASLPTLVGLLLFAIVSAAAGFALVHLGWRFSLARQWRRRMQSGAVDSYQDGKD</sequence>
<dbReference type="eggNOG" id="COG3216">
    <property type="taxonomic scope" value="Bacteria"/>
</dbReference>
<evidence type="ECO:0000313" key="4">
    <source>
        <dbReference type="Proteomes" id="UP000009134"/>
    </source>
</evidence>
<protein>
    <recommendedName>
        <fullName evidence="2">DUF2062 domain-containing protein</fullName>
    </recommendedName>
</protein>
<gene>
    <name evidence="3" type="ordered locus">Saro_0394</name>
</gene>
<dbReference type="KEGG" id="nar:Saro_0394"/>
<feature type="transmembrane region" description="Helical" evidence="1">
    <location>
        <begin position="45"/>
        <end position="68"/>
    </location>
</feature>
<evidence type="ECO:0000256" key="1">
    <source>
        <dbReference type="SAM" id="Phobius"/>
    </source>
</evidence>
<dbReference type="AlphaFoldDB" id="Q2GBD1"/>
<feature type="transmembrane region" description="Helical" evidence="1">
    <location>
        <begin position="133"/>
        <end position="157"/>
    </location>
</feature>
<dbReference type="RefSeq" id="WP_011444056.1">
    <property type="nucleotide sequence ID" value="NC_007794.1"/>
</dbReference>